<evidence type="ECO:0000313" key="10">
    <source>
        <dbReference type="Proteomes" id="UP000284267"/>
    </source>
</evidence>
<name>A0A395X3Q5_9FIRM</name>
<dbReference type="CDD" id="cd00093">
    <property type="entry name" value="HTH_XRE"/>
    <property type="match status" value="1"/>
</dbReference>
<evidence type="ECO:0000313" key="8">
    <source>
        <dbReference type="Proteomes" id="UP000261222"/>
    </source>
</evidence>
<evidence type="ECO:0000313" key="7">
    <source>
        <dbReference type="EMBL" id="RHK93401.1"/>
    </source>
</evidence>
<dbReference type="InterPro" id="IPR039418">
    <property type="entry name" value="LexA-like"/>
</dbReference>
<organism evidence="6 9">
    <name type="scientific">Blautia obeum</name>
    <dbReference type="NCBI Taxonomy" id="40520"/>
    <lineage>
        <taxon>Bacteria</taxon>
        <taxon>Bacillati</taxon>
        <taxon>Bacillota</taxon>
        <taxon>Clostridia</taxon>
        <taxon>Lachnospirales</taxon>
        <taxon>Lachnospiraceae</taxon>
        <taxon>Blautia</taxon>
    </lineage>
</organism>
<sequence>MMIKKDFGSIIANKRKYRKLSQPQLAALLCERGLDVKAHSISKWEKNVNLPNVLQFFALCEILEISDINRTFQIGTDEKLFSKLNDEGQAKVLDYMNLLMKSGEYIREEPIIYQFPRRTLSLYDLPVSAGTGQFLDSDRFSEIEVGDEVSSSADFGVRVCGDSMEPLYLDGQIIWIHKQETLEEGEIGVFFLDGDAYVKKYHQSDSGIQLISLNKKYAPIQVTSGSTLKTFGKVVG</sequence>
<dbReference type="Gene3D" id="1.10.260.40">
    <property type="entry name" value="lambda repressor-like DNA-binding domains"/>
    <property type="match status" value="1"/>
</dbReference>
<keyword evidence="3" id="KW-0804">Transcription</keyword>
<evidence type="ECO:0000256" key="1">
    <source>
        <dbReference type="ARBA" id="ARBA00023015"/>
    </source>
</evidence>
<keyword evidence="1" id="KW-0805">Transcription regulation</keyword>
<accession>A0A395X3Q5</accession>
<evidence type="ECO:0000259" key="4">
    <source>
        <dbReference type="PROSITE" id="PS50943"/>
    </source>
</evidence>
<protein>
    <submittedName>
        <fullName evidence="6">LexA family transcriptional regulator</fullName>
    </submittedName>
</protein>
<dbReference type="EMBL" id="QROE01000007">
    <property type="protein sequence ID" value="RHK93401.1"/>
    <property type="molecule type" value="Genomic_DNA"/>
</dbReference>
<dbReference type="InterPro" id="IPR001387">
    <property type="entry name" value="Cro/C1-type_HTH"/>
</dbReference>
<evidence type="ECO:0000313" key="9">
    <source>
        <dbReference type="Proteomes" id="UP000265828"/>
    </source>
</evidence>
<dbReference type="SUPFAM" id="SSF47413">
    <property type="entry name" value="lambda repressor-like DNA-binding domains"/>
    <property type="match status" value="1"/>
</dbReference>
<dbReference type="Pfam" id="PF00717">
    <property type="entry name" value="Peptidase_S24"/>
    <property type="match status" value="1"/>
</dbReference>
<dbReference type="InterPro" id="IPR036286">
    <property type="entry name" value="LexA/Signal_pep-like_sf"/>
</dbReference>
<evidence type="ECO:0000256" key="2">
    <source>
        <dbReference type="ARBA" id="ARBA00023125"/>
    </source>
</evidence>
<gene>
    <name evidence="7" type="ORF">DW040_15025</name>
    <name evidence="6" type="ORF">DWW07_14640</name>
    <name evidence="5" type="ORF">DXB81_14970</name>
</gene>
<dbReference type="InterPro" id="IPR010982">
    <property type="entry name" value="Lambda_DNA-bd_dom_sf"/>
</dbReference>
<dbReference type="Gene3D" id="2.10.109.10">
    <property type="entry name" value="Umud Fragment, subunit A"/>
    <property type="match status" value="1"/>
</dbReference>
<reference evidence="8 9" key="1">
    <citation type="submission" date="2018-08" db="EMBL/GenBank/DDBJ databases">
        <title>A genome reference for cultivated species of the human gut microbiota.</title>
        <authorList>
            <person name="Zou Y."/>
            <person name="Xue W."/>
            <person name="Luo G."/>
        </authorList>
    </citation>
    <scope>NUCLEOTIDE SEQUENCE [LARGE SCALE GENOMIC DNA]</scope>
    <source>
        <strain evidence="6 9">AF14-23</strain>
        <strain evidence="7 10">AF39-4</strain>
        <strain evidence="5 8">OM06-11AA</strain>
    </source>
</reference>
<dbReference type="GeneID" id="79802465"/>
<dbReference type="InterPro" id="IPR015927">
    <property type="entry name" value="Peptidase_S24_S26A/B/C"/>
</dbReference>
<evidence type="ECO:0000313" key="6">
    <source>
        <dbReference type="EMBL" id="RGV61510.1"/>
    </source>
</evidence>
<dbReference type="PANTHER" id="PTHR40661">
    <property type="match status" value="1"/>
</dbReference>
<dbReference type="Proteomes" id="UP000265828">
    <property type="component" value="Unassembled WGS sequence"/>
</dbReference>
<dbReference type="EMBL" id="QSUB01000007">
    <property type="protein sequence ID" value="RGN02948.1"/>
    <property type="molecule type" value="Genomic_DNA"/>
</dbReference>
<dbReference type="PROSITE" id="PS50943">
    <property type="entry name" value="HTH_CROC1"/>
    <property type="match status" value="1"/>
</dbReference>
<keyword evidence="2" id="KW-0238">DNA-binding</keyword>
<evidence type="ECO:0000256" key="3">
    <source>
        <dbReference type="ARBA" id="ARBA00023163"/>
    </source>
</evidence>
<dbReference type="SUPFAM" id="SSF51306">
    <property type="entry name" value="LexA/Signal peptidase"/>
    <property type="match status" value="1"/>
</dbReference>
<dbReference type="RefSeq" id="WP_005421565.1">
    <property type="nucleotide sequence ID" value="NZ_CABJDZ010000007.1"/>
</dbReference>
<feature type="domain" description="HTH cro/C1-type" evidence="4">
    <location>
        <begin position="11"/>
        <end position="68"/>
    </location>
</feature>
<comment type="caution">
    <text evidence="6">The sequence shown here is derived from an EMBL/GenBank/DDBJ whole genome shotgun (WGS) entry which is preliminary data.</text>
</comment>
<dbReference type="GO" id="GO:0003677">
    <property type="term" value="F:DNA binding"/>
    <property type="evidence" value="ECO:0007669"/>
    <property type="project" value="UniProtKB-KW"/>
</dbReference>
<dbReference type="Proteomes" id="UP000284267">
    <property type="component" value="Unassembled WGS sequence"/>
</dbReference>
<dbReference type="CDD" id="cd06529">
    <property type="entry name" value="S24_LexA-like"/>
    <property type="match status" value="1"/>
</dbReference>
<dbReference type="PANTHER" id="PTHR40661:SF1">
    <property type="entry name" value="HTH CRO_C1-TYPE DOMAIN-CONTAINING PROTEIN"/>
    <property type="match status" value="1"/>
</dbReference>
<dbReference type="EMBL" id="QRZI01000012">
    <property type="protein sequence ID" value="RGV61510.1"/>
    <property type="molecule type" value="Genomic_DNA"/>
</dbReference>
<dbReference type="Proteomes" id="UP000261222">
    <property type="component" value="Unassembled WGS sequence"/>
</dbReference>
<evidence type="ECO:0000313" key="5">
    <source>
        <dbReference type="EMBL" id="RGN02948.1"/>
    </source>
</evidence>
<dbReference type="AlphaFoldDB" id="A0A395X3Q5"/>
<proteinExistence type="predicted"/>